<organism evidence="1 2">
    <name type="scientific">Tetragenococcus solitarius</name>
    <dbReference type="NCBI Taxonomy" id="71453"/>
    <lineage>
        <taxon>Bacteria</taxon>
        <taxon>Bacillati</taxon>
        <taxon>Bacillota</taxon>
        <taxon>Bacilli</taxon>
        <taxon>Lactobacillales</taxon>
        <taxon>Enterococcaceae</taxon>
        <taxon>Tetragenococcus</taxon>
    </lineage>
</organism>
<sequence>MGKIKLVTGGIRTNSEFTVVTIPPKCSVGYLFITLAEKRGETTPSKNETIPALTKTKYKLFKRNPIPPILINKLATLFNLCIEIFRNNLVFKTFPSIIEMVIKPDNKEIFIGLGINFKD</sequence>
<keyword evidence="2" id="KW-1185">Reference proteome</keyword>
<evidence type="ECO:0000313" key="2">
    <source>
        <dbReference type="Proteomes" id="UP001501577"/>
    </source>
</evidence>
<dbReference type="EMBL" id="BAAAXQ010000028">
    <property type="protein sequence ID" value="GAA3015504.1"/>
    <property type="molecule type" value="Genomic_DNA"/>
</dbReference>
<accession>A0ABN3YAU6</accession>
<dbReference type="Proteomes" id="UP001501577">
    <property type="component" value="Unassembled WGS sequence"/>
</dbReference>
<gene>
    <name evidence="1" type="ORF">GCM10019998_09590</name>
</gene>
<evidence type="ECO:0000313" key="1">
    <source>
        <dbReference type="EMBL" id="GAA3015504.1"/>
    </source>
</evidence>
<proteinExistence type="predicted"/>
<comment type="caution">
    <text evidence="1">The sequence shown here is derived from an EMBL/GenBank/DDBJ whole genome shotgun (WGS) entry which is preliminary data.</text>
</comment>
<name>A0ABN3YAU6_9ENTE</name>
<protein>
    <submittedName>
        <fullName evidence="1">Uncharacterized protein</fullName>
    </submittedName>
</protein>
<reference evidence="1 2" key="1">
    <citation type="journal article" date="2019" name="Int. J. Syst. Evol. Microbiol.">
        <title>The Global Catalogue of Microorganisms (GCM) 10K type strain sequencing project: providing services to taxonomists for standard genome sequencing and annotation.</title>
        <authorList>
            <consortium name="The Broad Institute Genomics Platform"/>
            <consortium name="The Broad Institute Genome Sequencing Center for Infectious Disease"/>
            <person name="Wu L."/>
            <person name="Ma J."/>
        </authorList>
    </citation>
    <scope>NUCLEOTIDE SEQUENCE [LARGE SCALE GENOMIC DNA]</scope>
    <source>
        <strain evidence="1 2">JCM 8736</strain>
    </source>
</reference>